<dbReference type="FunFam" id="3.40.50.720:FF:000084">
    <property type="entry name" value="Short-chain dehydrogenase reductase"/>
    <property type="match status" value="1"/>
</dbReference>
<protein>
    <submittedName>
        <fullName evidence="2">SDR family oxidoreductase</fullName>
    </submittedName>
</protein>
<dbReference type="PANTHER" id="PTHR42879">
    <property type="entry name" value="3-OXOACYL-(ACYL-CARRIER-PROTEIN) REDUCTASE"/>
    <property type="match status" value="1"/>
</dbReference>
<dbReference type="Gene3D" id="3.40.50.720">
    <property type="entry name" value="NAD(P)-binding Rossmann-like Domain"/>
    <property type="match status" value="1"/>
</dbReference>
<accession>A0A6M8HUB0</accession>
<dbReference type="Proteomes" id="UP000500767">
    <property type="component" value="Chromosome"/>
</dbReference>
<dbReference type="PANTHER" id="PTHR42879:SF2">
    <property type="entry name" value="3-OXOACYL-[ACYL-CARRIER-PROTEIN] REDUCTASE FABG"/>
    <property type="match status" value="1"/>
</dbReference>
<dbReference type="InterPro" id="IPR036291">
    <property type="entry name" value="NAD(P)-bd_dom_sf"/>
</dbReference>
<dbReference type="PRINTS" id="PR00081">
    <property type="entry name" value="GDHRDH"/>
</dbReference>
<gene>
    <name evidence="2" type="ORF">HN018_19045</name>
</gene>
<dbReference type="Pfam" id="PF13561">
    <property type="entry name" value="adh_short_C2"/>
    <property type="match status" value="1"/>
</dbReference>
<name>A0A6M8HUB0_9PROT</name>
<comment type="similarity">
    <text evidence="1">Belongs to the short-chain dehydrogenases/reductases (SDR) family.</text>
</comment>
<dbReference type="AlphaFoldDB" id="A0A6M8HUB0"/>
<dbReference type="EMBL" id="CP053708">
    <property type="protein sequence ID" value="QKE91846.1"/>
    <property type="molecule type" value="Genomic_DNA"/>
</dbReference>
<dbReference type="SUPFAM" id="SSF51735">
    <property type="entry name" value="NAD(P)-binding Rossmann-fold domains"/>
    <property type="match status" value="1"/>
</dbReference>
<dbReference type="InterPro" id="IPR002347">
    <property type="entry name" value="SDR_fam"/>
</dbReference>
<reference evidence="2 3" key="1">
    <citation type="journal article" date="2014" name="World J. Microbiol. Biotechnol.">
        <title>Biodiversity and physiological characteristics of Antarctic and Arctic lichens-associated bacteria.</title>
        <authorList>
            <person name="Lee Y.M."/>
            <person name="Kim E.H."/>
            <person name="Lee H.K."/>
            <person name="Hong S.G."/>
        </authorList>
    </citation>
    <scope>NUCLEOTIDE SEQUENCE [LARGE SCALE GENOMIC DNA]</scope>
    <source>
        <strain evidence="2 3">PAMC 26569</strain>
    </source>
</reference>
<evidence type="ECO:0000256" key="1">
    <source>
        <dbReference type="ARBA" id="ARBA00006484"/>
    </source>
</evidence>
<organism evidence="2 3">
    <name type="scientific">Lichenicola cladoniae</name>
    <dbReference type="NCBI Taxonomy" id="1484109"/>
    <lineage>
        <taxon>Bacteria</taxon>
        <taxon>Pseudomonadati</taxon>
        <taxon>Pseudomonadota</taxon>
        <taxon>Alphaproteobacteria</taxon>
        <taxon>Acetobacterales</taxon>
        <taxon>Acetobacteraceae</taxon>
        <taxon>Lichenicola</taxon>
    </lineage>
</organism>
<evidence type="ECO:0000313" key="3">
    <source>
        <dbReference type="Proteomes" id="UP000500767"/>
    </source>
</evidence>
<proteinExistence type="inferred from homology"/>
<keyword evidence="3" id="KW-1185">Reference proteome</keyword>
<sequence length="252" mass="26942">MQLDLSDKTALVTGASAGLGAAIAGCLAREGVHLAITARRIDPLRSLATKLEAGGAMPVRLIQGDLTRQDDLERIAAEAIQGLGRVDILINCAGASSPVSIEDGDTVWDEAAMLNFTAIRRLTHRLLPAMQARRWGRIINISGSMEQRRLNAAAAAKGALHIWAKSLSCVVAKDCVTVNTIAPGRLWSEQIRERLHPDQRERDAFIDANIPIGRFGEPEELGVLAAFLASPVASYITGTVIAVDGGMQRSPH</sequence>
<dbReference type="InterPro" id="IPR050259">
    <property type="entry name" value="SDR"/>
</dbReference>
<evidence type="ECO:0000313" key="2">
    <source>
        <dbReference type="EMBL" id="QKE91846.1"/>
    </source>
</evidence>
<dbReference type="RefSeq" id="WP_171835791.1">
    <property type="nucleotide sequence ID" value="NZ_CP053708.1"/>
</dbReference>
<dbReference type="KEGG" id="lck:HN018_19045"/>